<dbReference type="InterPro" id="IPR051038">
    <property type="entry name" value="RMT2/GAMT_Mtase"/>
</dbReference>
<dbReference type="STRING" id="1664694.A0A0N1HTV3"/>
<dbReference type="InterPro" id="IPR026480">
    <property type="entry name" value="RMT2_dom"/>
</dbReference>
<gene>
    <name evidence="11" type="ORF">AB675_11488</name>
</gene>
<feature type="region of interest" description="Disordered" evidence="9">
    <location>
        <begin position="144"/>
        <end position="167"/>
    </location>
</feature>
<dbReference type="FunFam" id="3.40.50.150:FF:000135">
    <property type="entry name" value="Arginine N-methyltransferase 2"/>
    <property type="match status" value="1"/>
</dbReference>
<dbReference type="PANTHER" id="PTHR32379:SF1">
    <property type="entry name" value="GUANIDINOACETATE N-METHYLTRANSFERASE"/>
    <property type="match status" value="1"/>
</dbReference>
<dbReference type="AlphaFoldDB" id="A0A0N1HTV3"/>
<dbReference type="SUPFAM" id="SSF53335">
    <property type="entry name" value="S-adenosyl-L-methionine-dependent methyltransferases"/>
    <property type="match status" value="1"/>
</dbReference>
<dbReference type="PROSITE" id="PS51559">
    <property type="entry name" value="SAM_RMT2"/>
    <property type="match status" value="1"/>
</dbReference>
<dbReference type="CDD" id="cd02440">
    <property type="entry name" value="AdoMet_MTases"/>
    <property type="match status" value="1"/>
</dbReference>
<feature type="compositionally biased region" description="Acidic residues" evidence="9">
    <location>
        <begin position="144"/>
        <end position="155"/>
    </location>
</feature>
<name>A0A0N1HTV3_9EURO</name>
<dbReference type="VEuPathDB" id="FungiDB:AB675_11488"/>
<accession>A0A0N1HTV3</accession>
<evidence type="ECO:0000313" key="12">
    <source>
        <dbReference type="Proteomes" id="UP000038010"/>
    </source>
</evidence>
<evidence type="ECO:0000256" key="7">
    <source>
        <dbReference type="ARBA" id="ARBA00023242"/>
    </source>
</evidence>
<evidence type="ECO:0000256" key="1">
    <source>
        <dbReference type="ARBA" id="ARBA00002207"/>
    </source>
</evidence>
<dbReference type="EMBL" id="LFJN01000013">
    <property type="protein sequence ID" value="KPI40087.1"/>
    <property type="molecule type" value="Genomic_DNA"/>
</dbReference>
<comment type="subcellular location">
    <subcellularLocation>
        <location evidence="8">Cytoplasm</location>
    </subcellularLocation>
    <subcellularLocation>
        <location evidence="8">Nucleus</location>
    </subcellularLocation>
</comment>
<evidence type="ECO:0000313" key="11">
    <source>
        <dbReference type="EMBL" id="KPI40087.1"/>
    </source>
</evidence>
<dbReference type="Proteomes" id="UP000038010">
    <property type="component" value="Unassembled WGS sequence"/>
</dbReference>
<comment type="caution">
    <text evidence="11">The sequence shown here is derived from an EMBL/GenBank/DDBJ whole genome shotgun (WGS) entry which is preliminary data.</text>
</comment>
<dbReference type="OrthoDB" id="19014at2759"/>
<dbReference type="Gene3D" id="1.25.40.20">
    <property type="entry name" value="Ankyrin repeat-containing domain"/>
    <property type="match status" value="1"/>
</dbReference>
<reference evidence="11 12" key="1">
    <citation type="submission" date="2015-06" db="EMBL/GenBank/DDBJ databases">
        <title>Draft genome of the ant-associated black yeast Phialophora attae CBS 131958.</title>
        <authorList>
            <person name="Moreno L.F."/>
            <person name="Stielow B.J."/>
            <person name="de Hoog S."/>
            <person name="Vicente V.A."/>
            <person name="Weiss V.A."/>
            <person name="de Vries M."/>
            <person name="Cruz L.M."/>
            <person name="Souza E.M."/>
        </authorList>
    </citation>
    <scope>NUCLEOTIDE SEQUENCE [LARGE SCALE GENOMIC DNA]</scope>
    <source>
        <strain evidence="11 12">CBS 131958</strain>
    </source>
</reference>
<protein>
    <recommendedName>
        <fullName evidence="8">Arginine N-methyltransferase 2</fullName>
        <ecNumber evidence="8">2.1.1.-</ecNumber>
    </recommendedName>
</protein>
<keyword evidence="7 8" id="KW-0539">Nucleus</keyword>
<evidence type="ECO:0000259" key="10">
    <source>
        <dbReference type="PROSITE" id="PS51559"/>
    </source>
</evidence>
<dbReference type="GO" id="GO:0005634">
    <property type="term" value="C:nucleus"/>
    <property type="evidence" value="ECO:0007669"/>
    <property type="project" value="UniProtKB-SubCell"/>
</dbReference>
<dbReference type="PIRSF" id="PIRSF038148">
    <property type="entry name" value="Arginine_N-mtfrase-2"/>
    <property type="match status" value="1"/>
</dbReference>
<dbReference type="InterPro" id="IPR029063">
    <property type="entry name" value="SAM-dependent_MTases_sf"/>
</dbReference>
<dbReference type="InterPro" id="IPR036770">
    <property type="entry name" value="Ankyrin_rpt-contain_sf"/>
</dbReference>
<dbReference type="EC" id="2.1.1.-" evidence="8"/>
<keyword evidence="5 8" id="KW-0808">Transferase</keyword>
<evidence type="ECO:0000256" key="9">
    <source>
        <dbReference type="SAM" id="MobiDB-lite"/>
    </source>
</evidence>
<evidence type="ECO:0000256" key="3">
    <source>
        <dbReference type="ARBA" id="ARBA00022490"/>
    </source>
</evidence>
<comment type="subunit">
    <text evidence="2 8">Monomer.</text>
</comment>
<proteinExistence type="inferred from homology"/>
<dbReference type="GO" id="GO:0019702">
    <property type="term" value="F:protein arginine N5-methyltransferase activity"/>
    <property type="evidence" value="ECO:0007669"/>
    <property type="project" value="TreeGrafter"/>
</dbReference>
<organism evidence="11 12">
    <name type="scientific">Cyphellophora attinorum</name>
    <dbReference type="NCBI Taxonomy" id="1664694"/>
    <lineage>
        <taxon>Eukaryota</taxon>
        <taxon>Fungi</taxon>
        <taxon>Dikarya</taxon>
        <taxon>Ascomycota</taxon>
        <taxon>Pezizomycotina</taxon>
        <taxon>Eurotiomycetes</taxon>
        <taxon>Chaetothyriomycetidae</taxon>
        <taxon>Chaetothyriales</taxon>
        <taxon>Cyphellophoraceae</taxon>
        <taxon>Cyphellophora</taxon>
    </lineage>
</organism>
<dbReference type="Gene3D" id="3.40.50.150">
    <property type="entry name" value="Vaccinia Virus protein VP39"/>
    <property type="match status" value="1"/>
</dbReference>
<dbReference type="PANTHER" id="PTHR32379">
    <property type="entry name" value="GUANIDINOACETATE N-METHYLTRANSFERASE"/>
    <property type="match status" value="1"/>
</dbReference>
<sequence length="412" mass="46303">MSVPRPIVDASALSNVRDIVRAAGDHDLDRLQRLLDSSHFEGCKPVDVQEPEHGYTPLHAAIASCRSDGATDGILEDNESKAYETVKLLFENGAIWNQLDRNDETPGCIAHRLGLISLYQLMVDAGVRAELLLNRLDGYEELEDLDDEDEDDAAEPDSHDESDTEAPELVVTTAEGETSSVQQGLLEASTEDVDSKAYLSSALSFDDEMLLDESQNGVMMKWESDIMARSADLLLSRPGLKILNIGFGMGIIDTHIQSHMNKPAEHHTVEAHPDVLRDLKSKGWQDKPNVFIHEGKWQDVLPELVAEGQTFDAIYYDTFAESYHDFKEFFSEQLIGLLDQGGNWSYFNGMGADRQISYDVYQKIVEIDLMEAGFDVEWTDFDLPNLGAAWTGVKRKYWNVEQYRLPVCKFMD</sequence>
<evidence type="ECO:0000256" key="4">
    <source>
        <dbReference type="ARBA" id="ARBA00022603"/>
    </source>
</evidence>
<keyword evidence="12" id="KW-1185">Reference proteome</keyword>
<evidence type="ECO:0000256" key="6">
    <source>
        <dbReference type="ARBA" id="ARBA00022691"/>
    </source>
</evidence>
<dbReference type="GO" id="GO:0032259">
    <property type="term" value="P:methylation"/>
    <property type="evidence" value="ECO:0007669"/>
    <property type="project" value="UniProtKB-KW"/>
</dbReference>
<comment type="function">
    <text evidence="1 8">S-adenosyl-L-methionine-dependent protein-arginine N-methyltransferase that methylates the delta-nitrogen atom of arginine residues to form N5-methylarginine (type IV) in target proteins. Monomethylates ribosomal protein L12.</text>
</comment>
<keyword evidence="4 8" id="KW-0489">Methyltransferase</keyword>
<dbReference type="GeneID" id="28732220"/>
<dbReference type="InterPro" id="IPR017408">
    <property type="entry name" value="Arginine_N-MeTrfase_2"/>
</dbReference>
<dbReference type="GO" id="GO:0005737">
    <property type="term" value="C:cytoplasm"/>
    <property type="evidence" value="ECO:0007669"/>
    <property type="project" value="UniProtKB-SubCell"/>
</dbReference>
<evidence type="ECO:0000256" key="5">
    <source>
        <dbReference type="ARBA" id="ARBA00022679"/>
    </source>
</evidence>
<evidence type="ECO:0000256" key="8">
    <source>
        <dbReference type="PIRNR" id="PIRNR038148"/>
    </source>
</evidence>
<keyword evidence="6" id="KW-0949">S-adenosyl-L-methionine</keyword>
<keyword evidence="3 8" id="KW-0963">Cytoplasm</keyword>
<comment type="similarity">
    <text evidence="8">Belongs to the class I-like SAM-binding methyltransferase superfamily. RMT2 methyltransferase family.</text>
</comment>
<feature type="domain" description="RMT2" evidence="10">
    <location>
        <begin position="189"/>
        <end position="412"/>
    </location>
</feature>
<evidence type="ECO:0000256" key="2">
    <source>
        <dbReference type="ARBA" id="ARBA00011245"/>
    </source>
</evidence>
<dbReference type="RefSeq" id="XP_018000050.1">
    <property type="nucleotide sequence ID" value="XM_018140339.1"/>
</dbReference>
<dbReference type="SUPFAM" id="SSF48403">
    <property type="entry name" value="Ankyrin repeat"/>
    <property type="match status" value="1"/>
</dbReference>